<dbReference type="Pfam" id="PF24564">
    <property type="entry name" value="DUF7605"/>
    <property type="match status" value="1"/>
</dbReference>
<dbReference type="PANTHER" id="PTHR36681">
    <property type="entry name" value="NUCLEAR GTPASE, GERMINAL CENTER-ASSOCIATED, TANDEM DUPLICATE 3"/>
    <property type="match status" value="1"/>
</dbReference>
<dbReference type="Gene3D" id="3.40.50.300">
    <property type="entry name" value="P-loop containing nucleotide triphosphate hydrolases"/>
    <property type="match status" value="1"/>
</dbReference>
<evidence type="ECO:0000313" key="4">
    <source>
        <dbReference type="EMBL" id="KAF2211110.1"/>
    </source>
</evidence>
<feature type="coiled-coil region" evidence="1">
    <location>
        <begin position="904"/>
        <end position="931"/>
    </location>
</feature>
<protein>
    <recommendedName>
        <fullName evidence="3">DUF7605 domain-containing protein</fullName>
    </recommendedName>
</protein>
<keyword evidence="5" id="KW-1185">Reference proteome</keyword>
<dbReference type="EMBL" id="ML992678">
    <property type="protein sequence ID" value="KAF2211110.1"/>
    <property type="molecule type" value="Genomic_DNA"/>
</dbReference>
<proteinExistence type="predicted"/>
<gene>
    <name evidence="4" type="ORF">CERZMDRAFT_98842</name>
</gene>
<evidence type="ECO:0000313" key="5">
    <source>
        <dbReference type="Proteomes" id="UP000799539"/>
    </source>
</evidence>
<dbReference type="OrthoDB" id="3598281at2759"/>
<name>A0A6A6FCE0_9PEZI</name>
<feature type="compositionally biased region" description="Acidic residues" evidence="2">
    <location>
        <begin position="72"/>
        <end position="87"/>
    </location>
</feature>
<feature type="region of interest" description="Disordered" evidence="2">
    <location>
        <begin position="31"/>
        <end position="87"/>
    </location>
</feature>
<sequence>MAPFEHTSWHPGMLKRERSFDTAYSHASTGLFVTGQTPTPAPKRRTIAAPSTGRADSATEISDSDDLKADAEMSDDEDDVDESEQIYSQDQEEFPDAAAYSPRTEETVKCAQGLVGRLTQVLQPYVYCNKDVAFMSVKAREAIQKPTVKKQLIMLLGHTGSGKSSTTNSFVDDLDASKAAATGESCTCVPTLITATLDNQDQKYAAEICLLDEESRRAFLLEHVQNYISYEFERDETWSDEQEYDHRLRHETALKVLRALFCDQFEFESPGNIHSHISEYQDDHDGLLSDMESWCDELLQQEDLDESQPILRFDADTAKELNDALEPHIFENGTFEQPALWPLIEHVRKGIHGSRILEYTDFLDLPGTFDTNRVRAEFAHKFIRGSDALWTVTSIERPLSDAQIDRVLETYANRFGNNAAVICTRSDGNIDHSLARAMQEKKQSVGEYWNQSAQIKGLSKELTAVQTRIKAIKGRKRQSTITDAELAKLRGRAEELDAQLADLKNSQMSELVEVRNSHIATRLKKEKQKHLAHGAKLSVFCISNTHYGEHKGVPSGDSRLMSVQSTGIPALRKHALHMASSREFNGTEDYVNQILTLLKGTMLWAEAAPAQQNIDVMEIAQQPLALLDTFMEDFTESADEECDIRIIQPMVKNRSKYESAAVSYKDTVAGEWNASTVRAFFGQEGNHATRARARTSWNENFIVDSTATVEGAWYATILQLKKSVHDGVEKVIGAVEDIPAQLSGSAAGIPVDLQRLRGFVATCCNRIRIAHDTRMEEFDKKMSNLKMDTTRDVPSGYFAKAMRGMYKACKGLRGKGCTPLMLANLEHWLRGRPPQYGHFNSPFAAMTTSLQTELSEAIHDVAKQLHGDMGSVLREMARYLERSMQGKVRTFAEEKARADIRDALQTLKPEMEHIERELEAVREQYGIARQLAVVLRAQ</sequence>
<dbReference type="PANTHER" id="PTHR36681:SF3">
    <property type="entry name" value="NUCLEAR GTPASE, GERMINAL CENTER-ASSOCIATED, TANDEM DUPLICATE 3"/>
    <property type="match status" value="1"/>
</dbReference>
<organism evidence="4 5">
    <name type="scientific">Cercospora zeae-maydis SCOH1-5</name>
    <dbReference type="NCBI Taxonomy" id="717836"/>
    <lineage>
        <taxon>Eukaryota</taxon>
        <taxon>Fungi</taxon>
        <taxon>Dikarya</taxon>
        <taxon>Ascomycota</taxon>
        <taxon>Pezizomycotina</taxon>
        <taxon>Dothideomycetes</taxon>
        <taxon>Dothideomycetidae</taxon>
        <taxon>Mycosphaerellales</taxon>
        <taxon>Mycosphaerellaceae</taxon>
        <taxon>Cercospora</taxon>
    </lineage>
</organism>
<dbReference type="SUPFAM" id="SSF52540">
    <property type="entry name" value="P-loop containing nucleoside triphosphate hydrolases"/>
    <property type="match status" value="1"/>
</dbReference>
<evidence type="ECO:0000256" key="1">
    <source>
        <dbReference type="SAM" id="Coils"/>
    </source>
</evidence>
<dbReference type="AlphaFoldDB" id="A0A6A6FCE0"/>
<dbReference type="InterPro" id="IPR027417">
    <property type="entry name" value="P-loop_NTPase"/>
</dbReference>
<evidence type="ECO:0000256" key="2">
    <source>
        <dbReference type="SAM" id="MobiDB-lite"/>
    </source>
</evidence>
<evidence type="ECO:0000259" key="3">
    <source>
        <dbReference type="Pfam" id="PF24564"/>
    </source>
</evidence>
<keyword evidence="1" id="KW-0175">Coiled coil</keyword>
<dbReference type="Proteomes" id="UP000799539">
    <property type="component" value="Unassembled WGS sequence"/>
</dbReference>
<accession>A0A6A6FCE0</accession>
<dbReference type="InterPro" id="IPR056024">
    <property type="entry name" value="DUF7605"/>
</dbReference>
<feature type="domain" description="DUF7605" evidence="3">
    <location>
        <begin position="658"/>
        <end position="818"/>
    </location>
</feature>
<reference evidence="4" key="1">
    <citation type="journal article" date="2020" name="Stud. Mycol.">
        <title>101 Dothideomycetes genomes: a test case for predicting lifestyles and emergence of pathogens.</title>
        <authorList>
            <person name="Haridas S."/>
            <person name="Albert R."/>
            <person name="Binder M."/>
            <person name="Bloem J."/>
            <person name="Labutti K."/>
            <person name="Salamov A."/>
            <person name="Andreopoulos B."/>
            <person name="Baker S."/>
            <person name="Barry K."/>
            <person name="Bills G."/>
            <person name="Bluhm B."/>
            <person name="Cannon C."/>
            <person name="Castanera R."/>
            <person name="Culley D."/>
            <person name="Daum C."/>
            <person name="Ezra D."/>
            <person name="Gonzalez J."/>
            <person name="Henrissat B."/>
            <person name="Kuo A."/>
            <person name="Liang C."/>
            <person name="Lipzen A."/>
            <person name="Lutzoni F."/>
            <person name="Magnuson J."/>
            <person name="Mondo S."/>
            <person name="Nolan M."/>
            <person name="Ohm R."/>
            <person name="Pangilinan J."/>
            <person name="Park H.-J."/>
            <person name="Ramirez L."/>
            <person name="Alfaro M."/>
            <person name="Sun H."/>
            <person name="Tritt A."/>
            <person name="Yoshinaga Y."/>
            <person name="Zwiers L.-H."/>
            <person name="Turgeon B."/>
            <person name="Goodwin S."/>
            <person name="Spatafora J."/>
            <person name="Crous P."/>
            <person name="Grigoriev I."/>
        </authorList>
    </citation>
    <scope>NUCLEOTIDE SEQUENCE</scope>
    <source>
        <strain evidence="4">SCOH1-5</strain>
    </source>
</reference>